<gene>
    <name evidence="4" type="ORF">BGW38_009580</name>
</gene>
<reference evidence="4" key="1">
    <citation type="journal article" date="2020" name="Fungal Divers.">
        <title>Resolving the Mortierellaceae phylogeny through synthesis of multi-gene phylogenetics and phylogenomics.</title>
        <authorList>
            <person name="Vandepol N."/>
            <person name="Liber J."/>
            <person name="Desiro A."/>
            <person name="Na H."/>
            <person name="Kennedy M."/>
            <person name="Barry K."/>
            <person name="Grigoriev I.V."/>
            <person name="Miller A.N."/>
            <person name="O'Donnell K."/>
            <person name="Stajich J.E."/>
            <person name="Bonito G."/>
        </authorList>
    </citation>
    <scope>NUCLEOTIDE SEQUENCE</scope>
    <source>
        <strain evidence="4">KOD1015</strain>
    </source>
</reference>
<accession>A0A9P6K7I5</accession>
<dbReference type="SUPFAM" id="SSF57756">
    <property type="entry name" value="Retrovirus zinc finger-like domains"/>
    <property type="match status" value="1"/>
</dbReference>
<dbReference type="GO" id="GO:0008270">
    <property type="term" value="F:zinc ion binding"/>
    <property type="evidence" value="ECO:0007669"/>
    <property type="project" value="UniProtKB-KW"/>
</dbReference>
<sequence length="281" mass="31825">NINRYLLATSVPEKIHTIVAVSLLGDDASSWFDGAGLADSVEFPKFEEEFRKMYIPADFNRVVRSRLFELRMTSSVEVYIAEYKKLLMALLAENPLQAVRNDIEANAHIRFIDGCPKALQEILEALLISKDLSIYELFLAAEKFDRIYHFRPDTSKTSTKNTISTHSSVVANQLQSLPQAATPMEIDNLKMEINALRKENNRLKYQGRGRQQNSNDGLKPLTASERQWLRDNNGCFKCREVGHHQRECSKGKPPTRPAKLNNLSVDEDSSPDSGKVPSNQE</sequence>
<feature type="non-terminal residue" evidence="4">
    <location>
        <position position="1"/>
    </location>
</feature>
<dbReference type="PROSITE" id="PS50158">
    <property type="entry name" value="ZF_CCHC"/>
    <property type="match status" value="1"/>
</dbReference>
<comment type="caution">
    <text evidence="4">The sequence shown here is derived from an EMBL/GenBank/DDBJ whole genome shotgun (WGS) entry which is preliminary data.</text>
</comment>
<organism evidence="4 5">
    <name type="scientific">Lunasporangiospora selenospora</name>
    <dbReference type="NCBI Taxonomy" id="979761"/>
    <lineage>
        <taxon>Eukaryota</taxon>
        <taxon>Fungi</taxon>
        <taxon>Fungi incertae sedis</taxon>
        <taxon>Mucoromycota</taxon>
        <taxon>Mortierellomycotina</taxon>
        <taxon>Mortierellomycetes</taxon>
        <taxon>Mortierellales</taxon>
        <taxon>Mortierellaceae</taxon>
        <taxon>Lunasporangiospora</taxon>
    </lineage>
</organism>
<evidence type="ECO:0000256" key="1">
    <source>
        <dbReference type="PROSITE-ProRule" id="PRU00047"/>
    </source>
</evidence>
<proteinExistence type="predicted"/>
<evidence type="ECO:0000313" key="4">
    <source>
        <dbReference type="EMBL" id="KAF9549591.1"/>
    </source>
</evidence>
<dbReference type="Proteomes" id="UP000780801">
    <property type="component" value="Unassembled WGS sequence"/>
</dbReference>
<evidence type="ECO:0000256" key="2">
    <source>
        <dbReference type="SAM" id="MobiDB-lite"/>
    </source>
</evidence>
<keyword evidence="1" id="KW-0862">Zinc</keyword>
<evidence type="ECO:0000313" key="5">
    <source>
        <dbReference type="Proteomes" id="UP000780801"/>
    </source>
</evidence>
<feature type="region of interest" description="Disordered" evidence="2">
    <location>
        <begin position="203"/>
        <end position="224"/>
    </location>
</feature>
<protein>
    <recommendedName>
        <fullName evidence="3">CCHC-type domain-containing protein</fullName>
    </recommendedName>
</protein>
<name>A0A9P6K7I5_9FUNG</name>
<dbReference type="InterPro" id="IPR005162">
    <property type="entry name" value="Retrotrans_gag_dom"/>
</dbReference>
<keyword evidence="5" id="KW-1185">Reference proteome</keyword>
<dbReference type="EMBL" id="JAABOA010007114">
    <property type="protein sequence ID" value="KAF9549591.1"/>
    <property type="molecule type" value="Genomic_DNA"/>
</dbReference>
<dbReference type="GO" id="GO:0003676">
    <property type="term" value="F:nucleic acid binding"/>
    <property type="evidence" value="ECO:0007669"/>
    <property type="project" value="InterPro"/>
</dbReference>
<dbReference type="InterPro" id="IPR001878">
    <property type="entry name" value="Znf_CCHC"/>
</dbReference>
<dbReference type="Gene3D" id="4.10.60.10">
    <property type="entry name" value="Zinc finger, CCHC-type"/>
    <property type="match status" value="1"/>
</dbReference>
<dbReference type="InterPro" id="IPR036875">
    <property type="entry name" value="Znf_CCHC_sf"/>
</dbReference>
<keyword evidence="1" id="KW-0479">Metal-binding</keyword>
<dbReference type="OrthoDB" id="2407931at2759"/>
<dbReference type="Pfam" id="PF03732">
    <property type="entry name" value="Retrotrans_gag"/>
    <property type="match status" value="1"/>
</dbReference>
<evidence type="ECO:0000259" key="3">
    <source>
        <dbReference type="PROSITE" id="PS50158"/>
    </source>
</evidence>
<dbReference type="AlphaFoldDB" id="A0A9P6K7I5"/>
<feature type="region of interest" description="Disordered" evidence="2">
    <location>
        <begin position="243"/>
        <end position="281"/>
    </location>
</feature>
<keyword evidence="1" id="KW-0863">Zinc-finger</keyword>
<feature type="domain" description="CCHC-type" evidence="3">
    <location>
        <begin position="235"/>
        <end position="250"/>
    </location>
</feature>